<reference evidence="4" key="2">
    <citation type="journal article" date="2013" name="Nat. Commun.">
        <title>Genome of the Chinese tree shrew.</title>
        <authorList>
            <person name="Fan Y."/>
            <person name="Huang Z.Y."/>
            <person name="Cao C.C."/>
            <person name="Chen C.S."/>
            <person name="Chen Y.X."/>
            <person name="Fan D.D."/>
            <person name="He J."/>
            <person name="Hou H.L."/>
            <person name="Hu L."/>
            <person name="Hu X.T."/>
            <person name="Jiang X.T."/>
            <person name="Lai R."/>
            <person name="Lang Y.S."/>
            <person name="Liang B."/>
            <person name="Liao S.G."/>
            <person name="Mu D."/>
            <person name="Ma Y.Y."/>
            <person name="Niu Y.Y."/>
            <person name="Sun X.Q."/>
            <person name="Xia J.Q."/>
            <person name="Xiao J."/>
            <person name="Xiong Z.Q."/>
            <person name="Xu L."/>
            <person name="Yang L."/>
            <person name="Zhang Y."/>
            <person name="Zhao W."/>
            <person name="Zhao X.D."/>
            <person name="Zheng Y.T."/>
            <person name="Zhou J.M."/>
            <person name="Zhu Y.B."/>
            <person name="Zhang G.J."/>
            <person name="Wang J."/>
            <person name="Yao Y.G."/>
        </authorList>
    </citation>
    <scope>NUCLEOTIDE SEQUENCE [LARGE SCALE GENOMIC DNA]</scope>
</reference>
<dbReference type="Proteomes" id="UP000011518">
    <property type="component" value="Unassembled WGS sequence"/>
</dbReference>
<dbReference type="InParanoid" id="L8Y0F0"/>
<dbReference type="PROSITE" id="PS51257">
    <property type="entry name" value="PROKAR_LIPOPROTEIN"/>
    <property type="match status" value="1"/>
</dbReference>
<dbReference type="EMBL" id="KB369979">
    <property type="protein sequence ID" value="ELV09687.1"/>
    <property type="molecule type" value="Genomic_DNA"/>
</dbReference>
<proteinExistence type="predicted"/>
<protein>
    <submittedName>
        <fullName evidence="3">15 kDa protein A</fullName>
    </submittedName>
</protein>
<evidence type="ECO:0000313" key="4">
    <source>
        <dbReference type="Proteomes" id="UP000011518"/>
    </source>
</evidence>
<dbReference type="GO" id="GO:0005615">
    <property type="term" value="C:extracellular space"/>
    <property type="evidence" value="ECO:0007669"/>
    <property type="project" value="TreeGrafter"/>
</dbReference>
<dbReference type="STRING" id="246437.L8Y0F0"/>
<evidence type="ECO:0000256" key="2">
    <source>
        <dbReference type="SAM" id="SignalP"/>
    </source>
</evidence>
<sequence>MMAGAWRALVLVLGVAVVACVAHHRLTYEQIIAQALKSYNEGRQGEPLFRLLEATPPPRLEERKCTGSFTRVLHIRALTLTCDRDCRRAAGLEGGAMAGQERGQPVIAMADSLQLPSGVRSSPEAKSTTLPPAVRNLYEKAKYEIIANILRNF</sequence>
<evidence type="ECO:0000313" key="3">
    <source>
        <dbReference type="EMBL" id="ELV09687.1"/>
    </source>
</evidence>
<dbReference type="PANTHER" id="PTHR10206">
    <property type="entry name" value="CATHELICIDIN"/>
    <property type="match status" value="1"/>
</dbReference>
<dbReference type="AlphaFoldDB" id="L8Y0F0"/>
<accession>L8Y0F0</accession>
<gene>
    <name evidence="3" type="ORF">TREES_T100002379</name>
</gene>
<dbReference type="GO" id="GO:0006952">
    <property type="term" value="P:defense response"/>
    <property type="evidence" value="ECO:0007669"/>
    <property type="project" value="InterPro"/>
</dbReference>
<organism evidence="3 4">
    <name type="scientific">Tupaia chinensis</name>
    <name type="common">Chinese tree shrew</name>
    <name type="synonym">Tupaia belangeri chinensis</name>
    <dbReference type="NCBI Taxonomy" id="246437"/>
    <lineage>
        <taxon>Eukaryota</taxon>
        <taxon>Metazoa</taxon>
        <taxon>Chordata</taxon>
        <taxon>Craniata</taxon>
        <taxon>Vertebrata</taxon>
        <taxon>Euteleostomi</taxon>
        <taxon>Mammalia</taxon>
        <taxon>Eutheria</taxon>
        <taxon>Euarchontoglires</taxon>
        <taxon>Scandentia</taxon>
        <taxon>Tupaiidae</taxon>
        <taxon>Tupaia</taxon>
    </lineage>
</organism>
<keyword evidence="4" id="KW-1185">Reference proteome</keyword>
<dbReference type="PANTHER" id="PTHR10206:SF4">
    <property type="entry name" value="NEUTROPHILIC GRANULE PROTEIN"/>
    <property type="match status" value="1"/>
</dbReference>
<dbReference type="InterPro" id="IPR001894">
    <property type="entry name" value="Cathelicidin-like"/>
</dbReference>
<dbReference type="Pfam" id="PF00666">
    <property type="entry name" value="Cathelicidins"/>
    <property type="match status" value="1"/>
</dbReference>
<reference evidence="4" key="1">
    <citation type="submission" date="2012-07" db="EMBL/GenBank/DDBJ databases">
        <title>Genome of the Chinese tree shrew, a rising model animal genetically related to primates.</title>
        <authorList>
            <person name="Zhang G."/>
            <person name="Fan Y."/>
            <person name="Yao Y."/>
            <person name="Huang Z."/>
        </authorList>
    </citation>
    <scope>NUCLEOTIDE SEQUENCE [LARGE SCALE GENOMIC DNA]</scope>
</reference>
<evidence type="ECO:0000256" key="1">
    <source>
        <dbReference type="ARBA" id="ARBA00022729"/>
    </source>
</evidence>
<dbReference type="GO" id="GO:0004869">
    <property type="term" value="F:cysteine-type endopeptidase inhibitor activity"/>
    <property type="evidence" value="ECO:0007669"/>
    <property type="project" value="TreeGrafter"/>
</dbReference>
<keyword evidence="1 2" id="KW-0732">Signal</keyword>
<name>L8Y0F0_TUPCH</name>
<feature type="chain" id="PRO_5003997963" evidence="2">
    <location>
        <begin position="23"/>
        <end position="153"/>
    </location>
</feature>
<feature type="signal peptide" evidence="2">
    <location>
        <begin position="1"/>
        <end position="22"/>
    </location>
</feature>